<evidence type="ECO:0000313" key="6">
    <source>
        <dbReference type="RefSeq" id="XP_031420750.2"/>
    </source>
</evidence>
<dbReference type="PANTHER" id="PTHR47189:SF1">
    <property type="entry name" value="MHC CLASS II TRANSACTIVATOR"/>
    <property type="match status" value="1"/>
</dbReference>
<dbReference type="CTD" id="84166"/>
<dbReference type="Proteomes" id="UP000515152">
    <property type="component" value="Chromosome 3"/>
</dbReference>
<accession>A0A6P8FAF6</accession>
<evidence type="ECO:0000313" key="5">
    <source>
        <dbReference type="Proteomes" id="UP000515152"/>
    </source>
</evidence>
<dbReference type="InterPro" id="IPR001611">
    <property type="entry name" value="Leu-rich_rpt"/>
</dbReference>
<feature type="domain" description="NACHT" evidence="4">
    <location>
        <begin position="159"/>
        <end position="297"/>
    </location>
</feature>
<protein>
    <submittedName>
        <fullName evidence="6">NLR family, CARD domain containing 5</fullName>
    </submittedName>
</protein>
<dbReference type="GO" id="GO:0045944">
    <property type="term" value="P:positive regulation of transcription by RNA polymerase II"/>
    <property type="evidence" value="ECO:0007669"/>
    <property type="project" value="TreeGrafter"/>
</dbReference>
<dbReference type="InterPro" id="IPR006553">
    <property type="entry name" value="Leu-rich_rpt_Cys-con_subtyp"/>
</dbReference>
<dbReference type="PROSITE" id="PS50837">
    <property type="entry name" value="NACHT"/>
    <property type="match status" value="1"/>
</dbReference>
<dbReference type="GO" id="GO:0045345">
    <property type="term" value="P:positive regulation of MHC class I biosynthetic process"/>
    <property type="evidence" value="ECO:0007669"/>
    <property type="project" value="TreeGrafter"/>
</dbReference>
<evidence type="ECO:0000256" key="2">
    <source>
        <dbReference type="ARBA" id="ARBA00022737"/>
    </source>
</evidence>
<dbReference type="KEGG" id="char:105892422"/>
<evidence type="ECO:0000256" key="1">
    <source>
        <dbReference type="ARBA" id="ARBA00022614"/>
    </source>
</evidence>
<dbReference type="Pfam" id="PF05729">
    <property type="entry name" value="NACHT"/>
    <property type="match status" value="1"/>
</dbReference>
<evidence type="ECO:0000259" key="4">
    <source>
        <dbReference type="PROSITE" id="PS50837"/>
    </source>
</evidence>
<dbReference type="SMART" id="SM00367">
    <property type="entry name" value="LRR_CC"/>
    <property type="match status" value="7"/>
</dbReference>
<keyword evidence="2" id="KW-0677">Repeat</keyword>
<dbReference type="GeneID" id="105892422"/>
<reference evidence="6" key="1">
    <citation type="submission" date="2025-08" db="UniProtKB">
        <authorList>
            <consortium name="RefSeq"/>
        </authorList>
    </citation>
    <scope>IDENTIFICATION</scope>
</reference>
<dbReference type="RefSeq" id="XP_031420750.2">
    <property type="nucleotide sequence ID" value="XM_031564890.2"/>
</dbReference>
<dbReference type="Pfam" id="PF13516">
    <property type="entry name" value="LRR_6"/>
    <property type="match status" value="3"/>
</dbReference>
<dbReference type="PANTHER" id="PTHR47189">
    <property type="entry name" value="MHC CLASS II TRANSACTIVATOR"/>
    <property type="match status" value="1"/>
</dbReference>
<name>A0A6P8FAF6_CLUHA</name>
<sequence>MERAVWLVDYFRDAGPVACGRFLETVCMCCENMPMFLESQLLSVSGSMTGDVENQHQAERSTTAPIRVKRPRLDHVHSYAGATKSLLLQKHETITKNVISAVCLDETWVSLRRRNVPRGREKTARAHVATPGSPDLQDAEEGGVEDRVAVTSLLRTAGQATVLLGAAGSGKTLLMYSLGQLWAQGAYPALKLFFLLEFRQLNSVSRPLSLKDLLFRFFLPADSDEQAEAVLDYVISNPEKVCFIFDGYDEFWGKFTNDGVLQDPFDPHRPLPMAELLSGLCGQKILPWCTLLVTCRPRDVADLFEGSGYLIGELLGFDLERIREYARRYFWERDEALKERAVSHLTSNRLLLPMCHVPALCLICCVCLDHLFSREGLDTTSVLPATLTQIYFQVLAAFLSRHTGGEASAQQGSVTHALDNHGPPIRELGRLALEGLDQSRIVFPVERLQPDLIEFGTRTGLLCPVDLRLEDGVRQPGVSFMHLTMQEFLAGLHLMTSAEVSDAQFKKKLTLKTRWTSKNEPKTIFTDSLQLYLCGFLASACTPYLIQLANGGGKHVVQKRQSHVVRVLENFAGSASLTGPKVVELCRCAHESQDVQLAAKVGSRKCFELRNIRVTPIDLEVLAFVVSAAEESVTLDFGGCSMDPGCLDLLDGCRNVEALIFHSRKYNDVFAEALSAVVPKLQRLKRLQFANAKLTDVGAAKLVQALEKCPLIEHVDLSNNNITDRGLEKLVDSFPKLSNLATVLLGRNTYTRSRLVKLVEKVLTCETLHLVLVKGAIEKTNEGQEFNLHFMSRQSVNNFKNHNQDSETSKTLVWTNDNLSVTRLKALCEALKSCPSLTKLDLSRNALGNQGVKKLLALLPTLETIQEVIVSKNGVDMDGMVLIANLLSTCDRLIQVDASHCGEEKLVLKFLPSKSNLTTSPRQTRSQMQKSLADSSAEQHRDQLKKTFSLTHSNIQPAKMDTLCLKLGQFPGVLDLDLSFGTFDDSTIYKLMENLPSMMCLQLLRISHVQMSTGGALMLVRSLADCPRVKAVELRPRGEAFIKFEEVKAEYTTCRLSQCKLTREDVEELSGILEHCTRLSDLDLSSNLLRDDGVQVLMGRLPKLQIGNSVNLNDNRLTAAGALHLVNSINTCERVVAVAVSLGAEEKCLIRFMQESVQEKSLSLRECNFRAEHLQKLMDILCKCHKLVKLELLCNTLHSGSLSILNNLAQLSSLQSLEMKRNGLGSEEIEEFFQHMSQHQPQWTIRIEEEWMREEAVVVLVAGCLNVNANIQEIGVTNSLLTVSLTRNAHLANHSGNRGNSVGTASSLKSVRFANSEIKGHHLLLLQPVLSASALLQEIDLSLNRFGREGADFISTLPDLVNLRKLSLHTKHSTEDEVFMIIAALRRCPNLESISLSGYTISDEEAVELGRTFPSLPHLQSISLSECFGWSPQGAVDLVMGIAQCSPLEGVRLDRLELDKDAVSCLAQGLQQMTSLRSLRLNHISMTTSTPEEEDFTVQSLMLSLQGRTGIEQIELEGLRLGDCGVQTLIQHIPTWTKLRQISLAEPCSGMSDSTGERLVQTLAQCTALEELNLRKNSLGSASAAKLGKVLSGLPRLRVLNLSENHFTADDAVSLSAGLTHLKYLTKLQLIAIGTSELSSVADSLRHCVNIEDVSLAWNSCGNEVAVMLAEVMSKCVKLRRLDLESNRISMEGARVLAESLRFSFTIEVVR</sequence>
<organism evidence="5 6">
    <name type="scientific">Clupea harengus</name>
    <name type="common">Atlantic herring</name>
    <dbReference type="NCBI Taxonomy" id="7950"/>
    <lineage>
        <taxon>Eukaryota</taxon>
        <taxon>Metazoa</taxon>
        <taxon>Chordata</taxon>
        <taxon>Craniata</taxon>
        <taxon>Vertebrata</taxon>
        <taxon>Euteleostomi</taxon>
        <taxon>Actinopterygii</taxon>
        <taxon>Neopterygii</taxon>
        <taxon>Teleostei</taxon>
        <taxon>Clupei</taxon>
        <taxon>Clupeiformes</taxon>
        <taxon>Clupeoidei</taxon>
        <taxon>Clupeidae</taxon>
        <taxon>Clupea</taxon>
    </lineage>
</organism>
<dbReference type="GO" id="GO:0045348">
    <property type="term" value="P:positive regulation of MHC class II biosynthetic process"/>
    <property type="evidence" value="ECO:0007669"/>
    <property type="project" value="TreeGrafter"/>
</dbReference>
<keyword evidence="5" id="KW-1185">Reference proteome</keyword>
<gene>
    <name evidence="6" type="primary">nlrc5</name>
</gene>
<evidence type="ECO:0000256" key="3">
    <source>
        <dbReference type="SAM" id="MobiDB-lite"/>
    </source>
</evidence>
<dbReference type="OrthoDB" id="120976at2759"/>
<dbReference type="SMART" id="SM00368">
    <property type="entry name" value="LRR_RI"/>
    <property type="match status" value="10"/>
</dbReference>
<dbReference type="InterPro" id="IPR007111">
    <property type="entry name" value="NACHT_NTPase"/>
</dbReference>
<proteinExistence type="predicted"/>
<feature type="region of interest" description="Disordered" evidence="3">
    <location>
        <begin position="119"/>
        <end position="141"/>
    </location>
</feature>
<keyword evidence="1" id="KW-0433">Leucine-rich repeat</keyword>